<dbReference type="EC" id="6.3.4.19" evidence="6"/>
<dbReference type="InterPro" id="IPR011063">
    <property type="entry name" value="TilS/TtcA_N"/>
</dbReference>
<keyword evidence="6" id="KW-0963">Cytoplasm</keyword>
<comment type="similarity">
    <text evidence="6">Belongs to the tRNA(Ile)-lysidine synthase family.</text>
</comment>
<evidence type="ECO:0000313" key="10">
    <source>
        <dbReference type="Proteomes" id="UP000007065"/>
    </source>
</evidence>
<evidence type="ECO:0000256" key="6">
    <source>
        <dbReference type="HAMAP-Rule" id="MF_01161"/>
    </source>
</evidence>
<evidence type="ECO:0000256" key="7">
    <source>
        <dbReference type="SAM" id="Coils"/>
    </source>
</evidence>
<dbReference type="Pfam" id="PF01171">
    <property type="entry name" value="ATP_bind_3"/>
    <property type="match status" value="1"/>
</dbReference>
<dbReference type="InterPro" id="IPR014729">
    <property type="entry name" value="Rossmann-like_a/b/a_fold"/>
</dbReference>
<name>A5IZI7_MYCAP</name>
<evidence type="ECO:0000256" key="2">
    <source>
        <dbReference type="ARBA" id="ARBA00022694"/>
    </source>
</evidence>
<keyword evidence="10" id="KW-1185">Reference proteome</keyword>
<feature type="coiled-coil region" evidence="7">
    <location>
        <begin position="187"/>
        <end position="214"/>
    </location>
</feature>
<evidence type="ECO:0000256" key="4">
    <source>
        <dbReference type="ARBA" id="ARBA00022840"/>
    </source>
</evidence>
<dbReference type="STRING" id="347257.MAG7460"/>
<evidence type="ECO:0000256" key="5">
    <source>
        <dbReference type="ARBA" id="ARBA00048539"/>
    </source>
</evidence>
<dbReference type="GeneID" id="93358474"/>
<evidence type="ECO:0000256" key="3">
    <source>
        <dbReference type="ARBA" id="ARBA00022741"/>
    </source>
</evidence>
<dbReference type="PANTHER" id="PTHR43033">
    <property type="entry name" value="TRNA(ILE)-LYSIDINE SYNTHASE-RELATED"/>
    <property type="match status" value="1"/>
</dbReference>
<accession>A5IZI7</accession>
<dbReference type="Gene3D" id="3.40.50.620">
    <property type="entry name" value="HUPs"/>
    <property type="match status" value="1"/>
</dbReference>
<dbReference type="KEGG" id="maa:MAG7460"/>
<dbReference type="AlphaFoldDB" id="A5IZI7"/>
<feature type="domain" description="tRNA(Ile)-lysidine/2-thiocytidine synthase N-terminal" evidence="8">
    <location>
        <begin position="2"/>
        <end position="176"/>
    </location>
</feature>
<evidence type="ECO:0000256" key="1">
    <source>
        <dbReference type="ARBA" id="ARBA00022598"/>
    </source>
</evidence>
<dbReference type="HOGENOM" id="CLU_018869_0_2_14"/>
<keyword evidence="3 6" id="KW-0547">Nucleotide-binding</keyword>
<gene>
    <name evidence="6" type="primary">tilS</name>
    <name evidence="9" type="ordered locus">MAG7460</name>
</gene>
<keyword evidence="7" id="KW-0175">Coiled coil</keyword>
<comment type="domain">
    <text evidence="6">The N-terminal region contains the highly conserved SGGXDS motif, predicted to be a P-loop motif involved in ATP binding.</text>
</comment>
<sequence>MILLGISGGPDSMYLLDLISSQRSDIVVATVNYNVRQDSAYDVEIVRKFCEDKGIIFECLEIDQKACFKGNFEKWAREQRFAFFKKIYEKYNCEALYLAHHKDDFLESYFMQKESKRQPDFFGIKTENYIYGMKVVRPLVGKVFKNEILEALHNKKIKYANDYTNDLPIYTRNRIRIWLKSLSNSQKSKIFDDVQKENNELAELEKETVLEYEQWKKTQFSQDEFLNLNNKERLAYKFVHENYVDIKLSNGKIKSIIGFILSKNRTGQYLIKNNVFIQKKHGKLVF</sequence>
<dbReference type="CDD" id="cd01992">
    <property type="entry name" value="TilS_N"/>
    <property type="match status" value="1"/>
</dbReference>
<dbReference type="GO" id="GO:0005737">
    <property type="term" value="C:cytoplasm"/>
    <property type="evidence" value="ECO:0007669"/>
    <property type="project" value="UniProtKB-SubCell"/>
</dbReference>
<protein>
    <recommendedName>
        <fullName evidence="6">tRNA(Ile)-lysidine synthase</fullName>
        <ecNumber evidence="6">6.3.4.19</ecNumber>
    </recommendedName>
    <alternativeName>
        <fullName evidence="6">tRNA(Ile)-2-lysyl-cytidine synthase</fullName>
    </alternativeName>
    <alternativeName>
        <fullName evidence="6">tRNA(Ile)-lysidine synthetase</fullName>
    </alternativeName>
</protein>
<keyword evidence="4 6" id="KW-0067">ATP-binding</keyword>
<dbReference type="EMBL" id="CU179680">
    <property type="protein sequence ID" value="CAL59446.1"/>
    <property type="molecule type" value="Genomic_DNA"/>
</dbReference>
<evidence type="ECO:0000313" key="9">
    <source>
        <dbReference type="EMBL" id="CAL59446.1"/>
    </source>
</evidence>
<comment type="function">
    <text evidence="6">Ligates lysine onto the cytidine present at position 34 of the AUA codon-specific tRNA(Ile) that contains the anticodon CAU, in an ATP-dependent manner. Cytidine is converted to lysidine, thus changing the amino acid specificity of the tRNA from methionine to isoleucine.</text>
</comment>
<keyword evidence="2 6" id="KW-0819">tRNA processing</keyword>
<dbReference type="GO" id="GO:0005524">
    <property type="term" value="F:ATP binding"/>
    <property type="evidence" value="ECO:0007669"/>
    <property type="project" value="UniProtKB-UniRule"/>
</dbReference>
<dbReference type="Proteomes" id="UP000007065">
    <property type="component" value="Chromosome"/>
</dbReference>
<organism evidence="9 10">
    <name type="scientific">Mycoplasmopsis agalactiae (strain NCTC 10123 / CIP 59.7 / PG2)</name>
    <name type="common">Mycoplasma agalactiae</name>
    <dbReference type="NCBI Taxonomy" id="347257"/>
    <lineage>
        <taxon>Bacteria</taxon>
        <taxon>Bacillati</taxon>
        <taxon>Mycoplasmatota</taxon>
        <taxon>Mycoplasmoidales</taxon>
        <taxon>Metamycoplasmataceae</taxon>
        <taxon>Mycoplasmopsis</taxon>
    </lineage>
</organism>
<dbReference type="NCBIfam" id="TIGR02432">
    <property type="entry name" value="lysidine_TilS_N"/>
    <property type="match status" value="1"/>
</dbReference>
<dbReference type="GO" id="GO:0032267">
    <property type="term" value="F:tRNA(Ile)-lysidine synthase activity"/>
    <property type="evidence" value="ECO:0007669"/>
    <property type="project" value="UniProtKB-EC"/>
</dbReference>
<feature type="binding site" evidence="6">
    <location>
        <begin position="7"/>
        <end position="12"/>
    </location>
    <ligand>
        <name>ATP</name>
        <dbReference type="ChEBI" id="CHEBI:30616"/>
    </ligand>
</feature>
<proteinExistence type="inferred from homology"/>
<reference evidence="10" key="1">
    <citation type="journal article" date="2007" name="PLoS Genet.">
        <title>Being pathogenic, plastic, and sexual while living with a nearly minimal bacterial genome.</title>
        <authorList>
            <person name="Sirand-Pugnet P."/>
            <person name="Lartigue C."/>
            <person name="Marenda M."/>
            <person name="Jacob D."/>
            <person name="Barre A."/>
            <person name="Barbe V."/>
            <person name="Schenowitz C."/>
            <person name="Mangenot S."/>
            <person name="Couloux A."/>
            <person name="Segurens B."/>
            <person name="de Daruvar A."/>
            <person name="Blanchard A."/>
            <person name="Citti C."/>
        </authorList>
    </citation>
    <scope>NUCLEOTIDE SEQUENCE [LARGE SCALE GENOMIC DNA]</scope>
    <source>
        <strain evidence="10">PG2</strain>
    </source>
</reference>
<dbReference type="HAMAP" id="MF_01161">
    <property type="entry name" value="tRNA_Ile_lys_synt"/>
    <property type="match status" value="1"/>
</dbReference>
<keyword evidence="1 6" id="KW-0436">Ligase</keyword>
<dbReference type="InterPro" id="IPR012094">
    <property type="entry name" value="tRNA_Ile_lys_synt"/>
</dbReference>
<dbReference type="SUPFAM" id="SSF52402">
    <property type="entry name" value="Adenine nucleotide alpha hydrolases-like"/>
    <property type="match status" value="1"/>
</dbReference>
<comment type="subcellular location">
    <subcellularLocation>
        <location evidence="6">Cytoplasm</location>
    </subcellularLocation>
</comment>
<dbReference type="InterPro" id="IPR012795">
    <property type="entry name" value="tRNA_Ile_lys_synt_N"/>
</dbReference>
<comment type="catalytic activity">
    <reaction evidence="5 6">
        <text>cytidine(34) in tRNA(Ile2) + L-lysine + ATP = lysidine(34) in tRNA(Ile2) + AMP + diphosphate + H(+)</text>
        <dbReference type="Rhea" id="RHEA:43744"/>
        <dbReference type="Rhea" id="RHEA-COMP:10625"/>
        <dbReference type="Rhea" id="RHEA-COMP:10670"/>
        <dbReference type="ChEBI" id="CHEBI:15378"/>
        <dbReference type="ChEBI" id="CHEBI:30616"/>
        <dbReference type="ChEBI" id="CHEBI:32551"/>
        <dbReference type="ChEBI" id="CHEBI:33019"/>
        <dbReference type="ChEBI" id="CHEBI:82748"/>
        <dbReference type="ChEBI" id="CHEBI:83665"/>
        <dbReference type="ChEBI" id="CHEBI:456215"/>
        <dbReference type="EC" id="6.3.4.19"/>
    </reaction>
</comment>
<evidence type="ECO:0000259" key="8">
    <source>
        <dbReference type="Pfam" id="PF01171"/>
    </source>
</evidence>
<dbReference type="RefSeq" id="WP_011949898.1">
    <property type="nucleotide sequence ID" value="NC_009497.1"/>
</dbReference>
<dbReference type="GO" id="GO:0006400">
    <property type="term" value="P:tRNA modification"/>
    <property type="evidence" value="ECO:0007669"/>
    <property type="project" value="UniProtKB-UniRule"/>
</dbReference>
<dbReference type="PANTHER" id="PTHR43033:SF1">
    <property type="entry name" value="TRNA(ILE)-LYSIDINE SYNTHASE-RELATED"/>
    <property type="match status" value="1"/>
</dbReference>